<name>A0A919SCK0_9ACTN</name>
<evidence type="ECO:0000256" key="4">
    <source>
        <dbReference type="ARBA" id="ARBA00022692"/>
    </source>
</evidence>
<dbReference type="EMBL" id="BOQP01000006">
    <property type="protein sequence ID" value="GIM69236.1"/>
    <property type="molecule type" value="Genomic_DNA"/>
</dbReference>
<comment type="function">
    <text evidence="7">Required for the insertion and/or proper folding and/or complex formation of integral membrane proteins into the membrane. Involved in integration of membrane proteins that insert both dependently and independently of the Sec translocase complex, as well as at least some lipoproteins. Aids folding of multispanning membrane proteins.</text>
</comment>
<organism evidence="15 16">
    <name type="scientific">Winogradskya consettensis</name>
    <dbReference type="NCBI Taxonomy" id="113560"/>
    <lineage>
        <taxon>Bacteria</taxon>
        <taxon>Bacillati</taxon>
        <taxon>Actinomycetota</taxon>
        <taxon>Actinomycetes</taxon>
        <taxon>Micromonosporales</taxon>
        <taxon>Micromonosporaceae</taxon>
        <taxon>Winogradskya</taxon>
    </lineage>
</organism>
<dbReference type="Proteomes" id="UP000680865">
    <property type="component" value="Unassembled WGS sequence"/>
</dbReference>
<evidence type="ECO:0000313" key="16">
    <source>
        <dbReference type="Proteomes" id="UP000680865"/>
    </source>
</evidence>
<evidence type="ECO:0000259" key="14">
    <source>
        <dbReference type="Pfam" id="PF02096"/>
    </source>
</evidence>
<dbReference type="RefSeq" id="WP_244875794.1">
    <property type="nucleotide sequence ID" value="NZ_BAAATW010000001.1"/>
</dbReference>
<evidence type="ECO:0000256" key="9">
    <source>
        <dbReference type="ARBA" id="ARBA00031538"/>
    </source>
</evidence>
<comment type="subcellular location">
    <subcellularLocation>
        <location evidence="1 12">Membrane</location>
        <topology evidence="1 12">Multi-pass membrane protein</topology>
    </subcellularLocation>
</comment>
<evidence type="ECO:0000256" key="13">
    <source>
        <dbReference type="SAM" id="Phobius"/>
    </source>
</evidence>
<comment type="subunit">
    <text evidence="8">Interacts with the Sec translocase complex via SecD. Specifically interacts with transmembrane segments of nascent integral membrane proteins during membrane integration.</text>
</comment>
<keyword evidence="6 13" id="KW-0472">Membrane</keyword>
<evidence type="ECO:0000256" key="1">
    <source>
        <dbReference type="ARBA" id="ARBA00004141"/>
    </source>
</evidence>
<evidence type="ECO:0000256" key="2">
    <source>
        <dbReference type="ARBA" id="ARBA00010527"/>
    </source>
</evidence>
<dbReference type="Pfam" id="PF02096">
    <property type="entry name" value="60KD_IMP"/>
    <property type="match status" value="1"/>
</dbReference>
<dbReference type="InterPro" id="IPR001708">
    <property type="entry name" value="YidC/ALB3/OXA1/COX18"/>
</dbReference>
<dbReference type="GO" id="GO:0051205">
    <property type="term" value="P:protein insertion into membrane"/>
    <property type="evidence" value="ECO:0007669"/>
    <property type="project" value="TreeGrafter"/>
</dbReference>
<proteinExistence type="inferred from homology"/>
<dbReference type="PANTHER" id="PTHR12428:SF65">
    <property type="entry name" value="CYTOCHROME C OXIDASE ASSEMBLY PROTEIN COX18, MITOCHONDRIAL"/>
    <property type="match status" value="1"/>
</dbReference>
<dbReference type="InterPro" id="IPR028055">
    <property type="entry name" value="YidC/Oxa/ALB_C"/>
</dbReference>
<evidence type="ECO:0000256" key="5">
    <source>
        <dbReference type="ARBA" id="ARBA00022989"/>
    </source>
</evidence>
<evidence type="ECO:0000256" key="7">
    <source>
        <dbReference type="ARBA" id="ARBA00025034"/>
    </source>
</evidence>
<evidence type="ECO:0000256" key="6">
    <source>
        <dbReference type="ARBA" id="ARBA00023136"/>
    </source>
</evidence>
<keyword evidence="4 12" id="KW-0812">Transmembrane</keyword>
<keyword evidence="16" id="KW-1185">Reference proteome</keyword>
<dbReference type="GO" id="GO:0005886">
    <property type="term" value="C:plasma membrane"/>
    <property type="evidence" value="ECO:0007669"/>
    <property type="project" value="TreeGrafter"/>
</dbReference>
<evidence type="ECO:0000256" key="8">
    <source>
        <dbReference type="ARBA" id="ARBA00026028"/>
    </source>
</evidence>
<reference evidence="15" key="1">
    <citation type="submission" date="2021-03" db="EMBL/GenBank/DDBJ databases">
        <title>Whole genome shotgun sequence of Actinoplanes consettensis NBRC 14913.</title>
        <authorList>
            <person name="Komaki H."/>
            <person name="Tamura T."/>
        </authorList>
    </citation>
    <scope>NUCLEOTIDE SEQUENCE</scope>
    <source>
        <strain evidence="15">NBRC 14913</strain>
    </source>
</reference>
<feature type="transmembrane region" description="Helical" evidence="13">
    <location>
        <begin position="106"/>
        <end position="130"/>
    </location>
</feature>
<keyword evidence="5 13" id="KW-1133">Transmembrane helix</keyword>
<protein>
    <recommendedName>
        <fullName evidence="3">Membrane protein insertase YidC</fullName>
    </recommendedName>
    <alternativeName>
        <fullName evidence="11">Foldase YidC</fullName>
    </alternativeName>
    <alternativeName>
        <fullName evidence="10">Membrane integrase YidC</fullName>
    </alternativeName>
    <alternativeName>
        <fullName evidence="9">Membrane protein YidC</fullName>
    </alternativeName>
</protein>
<dbReference type="PANTHER" id="PTHR12428">
    <property type="entry name" value="OXA1"/>
    <property type="match status" value="1"/>
</dbReference>
<feature type="transmembrane region" description="Helical" evidence="13">
    <location>
        <begin position="74"/>
        <end position="94"/>
    </location>
</feature>
<sequence length="178" mass="19429">MFAAVLTPALAIVVLTMAVRLLISPLSYLQARAAKRSAALAPELAVLREKHRDNPMTLATESLALQRANGISPWAALLPALAQAPFFMLMYHQVQSVSGTLFGVPLTAHLLAGLPIFLVLLALAGFLAWWSSKRMPQGLLRWMPYFSVAAIAWLPLAVGLYLVTSTAWTALEQLILRR</sequence>
<evidence type="ECO:0000256" key="11">
    <source>
        <dbReference type="ARBA" id="ARBA00033342"/>
    </source>
</evidence>
<feature type="transmembrane region" description="Helical" evidence="13">
    <location>
        <begin position="6"/>
        <end position="29"/>
    </location>
</feature>
<accession>A0A919SCK0</accession>
<gene>
    <name evidence="15" type="primary">yidC</name>
    <name evidence="15" type="ORF">Aco04nite_14350</name>
</gene>
<evidence type="ECO:0000256" key="12">
    <source>
        <dbReference type="RuleBase" id="RU003945"/>
    </source>
</evidence>
<feature type="transmembrane region" description="Helical" evidence="13">
    <location>
        <begin position="142"/>
        <end position="163"/>
    </location>
</feature>
<feature type="domain" description="Membrane insertase YidC/Oxa/ALB C-terminal" evidence="14">
    <location>
        <begin position="10"/>
        <end position="178"/>
    </location>
</feature>
<comment type="caution">
    <text evidence="15">The sequence shown here is derived from an EMBL/GenBank/DDBJ whole genome shotgun (WGS) entry which is preliminary data.</text>
</comment>
<dbReference type="NCBIfam" id="TIGR03592">
    <property type="entry name" value="yidC_oxa1_cterm"/>
    <property type="match status" value="1"/>
</dbReference>
<dbReference type="GO" id="GO:0032977">
    <property type="term" value="F:membrane insertase activity"/>
    <property type="evidence" value="ECO:0007669"/>
    <property type="project" value="InterPro"/>
</dbReference>
<comment type="similarity">
    <text evidence="2">Belongs to the OXA1/ALB3/YidC family. Type 1 subfamily.</text>
</comment>
<evidence type="ECO:0000256" key="10">
    <source>
        <dbReference type="ARBA" id="ARBA00033245"/>
    </source>
</evidence>
<evidence type="ECO:0000256" key="3">
    <source>
        <dbReference type="ARBA" id="ARBA00015325"/>
    </source>
</evidence>
<evidence type="ECO:0000313" key="15">
    <source>
        <dbReference type="EMBL" id="GIM69236.1"/>
    </source>
</evidence>
<dbReference type="AlphaFoldDB" id="A0A919SCK0"/>